<gene>
    <name evidence="3" type="ORF">EYD46_14930</name>
</gene>
<dbReference type="CDD" id="cd02869">
    <property type="entry name" value="PseudoU_synth_RluA_like"/>
    <property type="match status" value="1"/>
</dbReference>
<feature type="coiled-coil region" evidence="1">
    <location>
        <begin position="119"/>
        <end position="180"/>
    </location>
</feature>
<dbReference type="PROSITE" id="PS01129">
    <property type="entry name" value="PSI_RLU"/>
    <property type="match status" value="1"/>
</dbReference>
<reference evidence="3 4" key="1">
    <citation type="journal article" date="2015" name="Int. J. Syst. Evol. Microbiol.">
        <title>Hyunsoonleella pacifica sp. nov., isolated from seawater of South Pacific Gyre.</title>
        <authorList>
            <person name="Gao X."/>
            <person name="Zhang Z."/>
            <person name="Dai X."/>
            <person name="Zhang X.H."/>
        </authorList>
    </citation>
    <scope>NUCLEOTIDE SEQUENCE [LARGE SCALE GENOMIC DNA]</scope>
    <source>
        <strain evidence="3 4">SW033</strain>
    </source>
</reference>
<dbReference type="SUPFAM" id="SSF55120">
    <property type="entry name" value="Pseudouridine synthase"/>
    <property type="match status" value="1"/>
</dbReference>
<dbReference type="EMBL" id="SIRS01000006">
    <property type="protein sequence ID" value="TBN13786.1"/>
    <property type="molecule type" value="Genomic_DNA"/>
</dbReference>
<evidence type="ECO:0000256" key="1">
    <source>
        <dbReference type="SAM" id="Coils"/>
    </source>
</evidence>
<dbReference type="InterPro" id="IPR006224">
    <property type="entry name" value="PsdUridine_synth_RluA-like_CS"/>
</dbReference>
<dbReference type="GO" id="GO:0003723">
    <property type="term" value="F:RNA binding"/>
    <property type="evidence" value="ECO:0007669"/>
    <property type="project" value="InterPro"/>
</dbReference>
<keyword evidence="4" id="KW-1185">Reference proteome</keyword>
<dbReference type="GO" id="GO:0000455">
    <property type="term" value="P:enzyme-directed rRNA pseudouridine synthesis"/>
    <property type="evidence" value="ECO:0007669"/>
    <property type="project" value="TreeGrafter"/>
</dbReference>
<dbReference type="Proteomes" id="UP000292372">
    <property type="component" value="Unassembled WGS sequence"/>
</dbReference>
<dbReference type="Gene3D" id="3.30.2350.10">
    <property type="entry name" value="Pseudouridine synthase"/>
    <property type="match status" value="1"/>
</dbReference>
<dbReference type="Pfam" id="PF00849">
    <property type="entry name" value="PseudoU_synth_2"/>
    <property type="match status" value="1"/>
</dbReference>
<dbReference type="AlphaFoldDB" id="A0A4Q9FK79"/>
<evidence type="ECO:0000259" key="2">
    <source>
        <dbReference type="Pfam" id="PF00849"/>
    </source>
</evidence>
<dbReference type="InterPro" id="IPR050188">
    <property type="entry name" value="RluA_PseudoU_synthase"/>
</dbReference>
<dbReference type="RefSeq" id="WP_130937973.1">
    <property type="nucleotide sequence ID" value="NZ_BMEE01000005.1"/>
</dbReference>
<proteinExistence type="predicted"/>
<evidence type="ECO:0000313" key="4">
    <source>
        <dbReference type="Proteomes" id="UP000292372"/>
    </source>
</evidence>
<evidence type="ECO:0000313" key="3">
    <source>
        <dbReference type="EMBL" id="TBN13786.1"/>
    </source>
</evidence>
<accession>A0A4Q9FK79</accession>
<dbReference type="GO" id="GO:0009982">
    <property type="term" value="F:pseudouridine synthase activity"/>
    <property type="evidence" value="ECO:0007669"/>
    <property type="project" value="InterPro"/>
</dbReference>
<dbReference type="InterPro" id="IPR020103">
    <property type="entry name" value="PsdUridine_synth_cat_dom_sf"/>
</dbReference>
<comment type="caution">
    <text evidence="3">The sequence shown here is derived from an EMBL/GenBank/DDBJ whole genome shotgun (WGS) entry which is preliminary data.</text>
</comment>
<sequence>MPTPKFTDTFFHPLKGNEAITLPEKFTFPFYYEPHKLSILAANDLQNYLECQTDFKHNFGLQLYAEGLIIGKMFGVMVVENTNGKLGYLAAFSGKLAESNYHKGFVPTVYNTLDEHGFYKKGEAELNSLNAEIKALEQATGFLKAEASLKQCEQSYKTELEAYKQKIKTQKKERKQQRESALHKLSSKDYELLLEDLKSQSIYYHYRLKDLKQEWEAKIDNAKIALSNFQVPITNLKEKRAKLSASLQKRLHEQYRFLNAKGSTKDLLDIFDDAQVPPPAGSGECAAPKLFQYAYENELKPIAMAEFWWGTSPKSMVRKHKQFYPSCRSKCEPILGHMMQGLDVEESPIAQIPIHNKPLDIVYEDEYVLLVNKPHEFLSVPGKHIQESVLTRMKRYLPKAKGPLLVHRLDMSTSGLILVAKNEKTHKNLQKQFIDRTVKKRYVAILDGEIPTKSGTVDLPLRVDLDNRPQQLVCYEYGKPAKTKYEVVGAKNGKTRIHFYPISGRTHQLRVHAAHSNGLNIPIVGDDLYGTKADRLYLHAESLKFNHPVTQEVLEVVCKTPF</sequence>
<keyword evidence="1" id="KW-0175">Coiled coil</keyword>
<dbReference type="InterPro" id="IPR006145">
    <property type="entry name" value="PsdUridine_synth_RsuA/RluA"/>
</dbReference>
<organism evidence="3 4">
    <name type="scientific">Hyunsoonleella pacifica</name>
    <dbReference type="NCBI Taxonomy" id="1080224"/>
    <lineage>
        <taxon>Bacteria</taxon>
        <taxon>Pseudomonadati</taxon>
        <taxon>Bacteroidota</taxon>
        <taxon>Flavobacteriia</taxon>
        <taxon>Flavobacteriales</taxon>
        <taxon>Flavobacteriaceae</taxon>
    </lineage>
</organism>
<dbReference type="GO" id="GO:0140098">
    <property type="term" value="F:catalytic activity, acting on RNA"/>
    <property type="evidence" value="ECO:0007669"/>
    <property type="project" value="UniProtKB-ARBA"/>
</dbReference>
<dbReference type="PANTHER" id="PTHR21600:SF89">
    <property type="entry name" value="RIBOSOMAL LARGE SUBUNIT PSEUDOURIDINE SYNTHASE A"/>
    <property type="match status" value="1"/>
</dbReference>
<feature type="domain" description="Pseudouridine synthase RsuA/RluA-like" evidence="2">
    <location>
        <begin position="367"/>
        <end position="515"/>
    </location>
</feature>
<dbReference type="OrthoDB" id="9807829at2"/>
<protein>
    <submittedName>
        <fullName evidence="3">RluA family pseudouridine synthase</fullName>
    </submittedName>
</protein>
<dbReference type="PANTHER" id="PTHR21600">
    <property type="entry name" value="MITOCHONDRIAL RNA PSEUDOURIDINE SYNTHASE"/>
    <property type="match status" value="1"/>
</dbReference>
<name>A0A4Q9FK79_9FLAO</name>